<name>A0AC61S829_9BACT</name>
<proteinExistence type="predicted"/>
<accession>A0AC61S829</accession>
<dbReference type="Proteomes" id="UP000305401">
    <property type="component" value="Unassembled WGS sequence"/>
</dbReference>
<gene>
    <name evidence="1" type="ORF">E5990_01075</name>
</gene>
<organism evidence="1 2">
    <name type="scientific">Muribaculum caecicola</name>
    <dbReference type="NCBI Taxonomy" id="3038144"/>
    <lineage>
        <taxon>Bacteria</taxon>
        <taxon>Pseudomonadati</taxon>
        <taxon>Bacteroidota</taxon>
        <taxon>Bacteroidia</taxon>
        <taxon>Bacteroidales</taxon>
        <taxon>Muribaculaceae</taxon>
        <taxon>Muribaculum</taxon>
    </lineage>
</organism>
<keyword evidence="2" id="KW-1185">Reference proteome</keyword>
<comment type="caution">
    <text evidence="1">The sequence shown here is derived from an EMBL/GenBank/DDBJ whole genome shotgun (WGS) entry which is preliminary data.</text>
</comment>
<dbReference type="EMBL" id="SSTG01000005">
    <property type="protein sequence ID" value="THG55082.1"/>
    <property type="molecule type" value="Genomic_DNA"/>
</dbReference>
<evidence type="ECO:0000313" key="1">
    <source>
        <dbReference type="EMBL" id="THG55082.1"/>
    </source>
</evidence>
<evidence type="ECO:0000313" key="2">
    <source>
        <dbReference type="Proteomes" id="UP000305401"/>
    </source>
</evidence>
<protein>
    <submittedName>
        <fullName evidence="1">DUF4249 family protein</fullName>
    </submittedName>
</protein>
<sequence>MRIHILMFALAFFLVSCEKELDFKYHDVESQLVIEATLSETEVTVSLTNTIPMGDPLEVNRLTDADVSIKDNTDNITYQLSIDKEGFFHKEMSGISGHEYIIEVSRNGKYYQSSCLMSQPSYILSLDFQWIKMPYDYVAVLQVTFADPIESSDDCYWIRIYRNGDSYMWLLSDDRKSVDGIINEVTMTSRKDISEEDDATVLRDGDAVSVTVAPISRAMYDYLTALQSDSNGPRMFEGDYCLGYFMAAPISKSEIIYRPSEMKEYK</sequence>
<reference evidence="1" key="1">
    <citation type="submission" date="2019-04" db="EMBL/GenBank/DDBJ databases">
        <title>Microbes associate with the intestines of laboratory mice.</title>
        <authorList>
            <person name="Navarre W."/>
            <person name="Wong E."/>
            <person name="Huang K.C."/>
            <person name="Tropini C."/>
            <person name="Ng K."/>
            <person name="Yu B."/>
        </authorList>
    </citation>
    <scope>NUCLEOTIDE SEQUENCE</scope>
    <source>
        <strain evidence="1">NM86_A22</strain>
    </source>
</reference>